<keyword evidence="1" id="KW-1003">Cell membrane</keyword>
<dbReference type="GO" id="GO:0030428">
    <property type="term" value="C:cell septum"/>
    <property type="evidence" value="ECO:0007669"/>
    <property type="project" value="TreeGrafter"/>
</dbReference>
<evidence type="ECO:0000256" key="7">
    <source>
        <dbReference type="SAM" id="Coils"/>
    </source>
</evidence>
<dbReference type="InterPro" id="IPR023081">
    <property type="entry name" value="Cell_div_FtsB"/>
</dbReference>
<keyword evidence="11" id="KW-1185">Reference proteome</keyword>
<protein>
    <submittedName>
        <fullName evidence="10">Septum formation initiator</fullName>
    </submittedName>
</protein>
<organism evidence="10 11">
    <name type="scientific">Desulforamulus putei DSM 12395</name>
    <dbReference type="NCBI Taxonomy" id="1121429"/>
    <lineage>
        <taxon>Bacteria</taxon>
        <taxon>Bacillati</taxon>
        <taxon>Bacillota</taxon>
        <taxon>Clostridia</taxon>
        <taxon>Eubacteriales</taxon>
        <taxon>Peptococcaceae</taxon>
        <taxon>Desulforamulus</taxon>
    </lineage>
</organism>
<dbReference type="Proteomes" id="UP000184148">
    <property type="component" value="Unassembled WGS sequence"/>
</dbReference>
<dbReference type="PANTHER" id="PTHR37485">
    <property type="entry name" value="CELL DIVISION PROTEIN FTSB"/>
    <property type="match status" value="1"/>
</dbReference>
<dbReference type="PANTHER" id="PTHR37485:SF1">
    <property type="entry name" value="CELL DIVISION PROTEIN FTSB"/>
    <property type="match status" value="1"/>
</dbReference>
<evidence type="ECO:0000313" key="11">
    <source>
        <dbReference type="Proteomes" id="UP000184148"/>
    </source>
</evidence>
<reference evidence="11" key="1">
    <citation type="submission" date="2016-11" db="EMBL/GenBank/DDBJ databases">
        <authorList>
            <person name="Varghese N."/>
            <person name="Submissions S."/>
        </authorList>
    </citation>
    <scope>NUCLEOTIDE SEQUENCE [LARGE SCALE GENOMIC DNA]</scope>
    <source>
        <strain evidence="11">DSM 12395</strain>
    </source>
</reference>
<evidence type="ECO:0000256" key="9">
    <source>
        <dbReference type="SAM" id="Phobius"/>
    </source>
</evidence>
<dbReference type="AlphaFoldDB" id="A0A1M5B8W5"/>
<proteinExistence type="predicted"/>
<dbReference type="STRING" id="1121429.SAMN02745133_02516"/>
<evidence type="ECO:0000256" key="2">
    <source>
        <dbReference type="ARBA" id="ARBA00022618"/>
    </source>
</evidence>
<dbReference type="OrthoDB" id="9815382at2"/>
<accession>A0A1M5B8W5</accession>
<evidence type="ECO:0000256" key="4">
    <source>
        <dbReference type="ARBA" id="ARBA00022989"/>
    </source>
</evidence>
<evidence type="ECO:0000256" key="6">
    <source>
        <dbReference type="ARBA" id="ARBA00023306"/>
    </source>
</evidence>
<keyword evidence="4 9" id="KW-1133">Transmembrane helix</keyword>
<feature type="region of interest" description="Disordered" evidence="8">
    <location>
        <begin position="115"/>
        <end position="149"/>
    </location>
</feature>
<dbReference type="Pfam" id="PF04977">
    <property type="entry name" value="DivIC"/>
    <property type="match status" value="1"/>
</dbReference>
<gene>
    <name evidence="10" type="ORF">SAMN02745133_02516</name>
</gene>
<name>A0A1M5B8W5_9FIRM</name>
<keyword evidence="5 9" id="KW-0472">Membrane</keyword>
<keyword evidence="7" id="KW-0175">Coiled coil</keyword>
<evidence type="ECO:0000256" key="3">
    <source>
        <dbReference type="ARBA" id="ARBA00022692"/>
    </source>
</evidence>
<feature type="coiled-coil region" evidence="7">
    <location>
        <begin position="50"/>
        <end position="91"/>
    </location>
</feature>
<evidence type="ECO:0000313" key="10">
    <source>
        <dbReference type="EMBL" id="SHF38974.1"/>
    </source>
</evidence>
<dbReference type="RefSeq" id="WP_073239737.1">
    <property type="nucleotide sequence ID" value="NZ_FQUY01000021.1"/>
</dbReference>
<sequence>MISTGKGKVTELKLHRENKEQGGKIRRRSGRSKLVLILSVVVVAYVVFSLGNQFKKLQAMQSNMESLQSQVQELKSRNAALREEIKQIKSDSYVEQVAREQLGLVKPGETLVVQAQSQQENNKKPQPVPAKENKPQGEGFNVKYKNIYD</sequence>
<dbReference type="GO" id="GO:0043093">
    <property type="term" value="P:FtsZ-dependent cytokinesis"/>
    <property type="evidence" value="ECO:0007669"/>
    <property type="project" value="TreeGrafter"/>
</dbReference>
<keyword evidence="6" id="KW-0131">Cell cycle</keyword>
<dbReference type="InterPro" id="IPR007060">
    <property type="entry name" value="FtsL/DivIC"/>
</dbReference>
<keyword evidence="3 9" id="KW-0812">Transmembrane</keyword>
<evidence type="ECO:0000256" key="1">
    <source>
        <dbReference type="ARBA" id="ARBA00022475"/>
    </source>
</evidence>
<evidence type="ECO:0000256" key="5">
    <source>
        <dbReference type="ARBA" id="ARBA00023136"/>
    </source>
</evidence>
<feature type="transmembrane region" description="Helical" evidence="9">
    <location>
        <begin position="34"/>
        <end position="54"/>
    </location>
</feature>
<keyword evidence="2" id="KW-0132">Cell division</keyword>
<dbReference type="EMBL" id="FQUY01000021">
    <property type="protein sequence ID" value="SHF38974.1"/>
    <property type="molecule type" value="Genomic_DNA"/>
</dbReference>
<evidence type="ECO:0000256" key="8">
    <source>
        <dbReference type="SAM" id="MobiDB-lite"/>
    </source>
</evidence>